<keyword evidence="8" id="KW-0206">Cytoskeleton</keyword>
<dbReference type="EMBL" id="CAKLCB010000302">
    <property type="protein sequence ID" value="CAH0519548.1"/>
    <property type="molecule type" value="Genomic_DNA"/>
</dbReference>
<dbReference type="InterPro" id="IPR036961">
    <property type="entry name" value="Kinesin_motor_dom_sf"/>
</dbReference>
<evidence type="ECO:0000256" key="7">
    <source>
        <dbReference type="ARBA" id="ARBA00023175"/>
    </source>
</evidence>
<dbReference type="Pfam" id="PF00225">
    <property type="entry name" value="Kinesin"/>
    <property type="match status" value="1"/>
</dbReference>
<dbReference type="SMART" id="SM00129">
    <property type="entry name" value="KISc"/>
    <property type="match status" value="1"/>
</dbReference>
<comment type="subcellular location">
    <subcellularLocation>
        <location evidence="1">Cytoplasm</location>
        <location evidence="1">Cytoskeleton</location>
    </subcellularLocation>
</comment>
<dbReference type="PANTHER" id="PTHR47969:SF15">
    <property type="entry name" value="CHROMOSOME-ASSOCIATED KINESIN KIF4A-RELATED"/>
    <property type="match status" value="1"/>
</dbReference>
<dbReference type="PROSITE" id="PS00411">
    <property type="entry name" value="KINESIN_MOTOR_1"/>
    <property type="match status" value="1"/>
</dbReference>
<feature type="domain" description="Kinesin motor" evidence="13">
    <location>
        <begin position="13"/>
        <end position="339"/>
    </location>
</feature>
<protein>
    <recommendedName>
        <fullName evidence="10">Kinesin-like protein</fullName>
    </recommendedName>
</protein>
<feature type="binding site" evidence="9">
    <location>
        <begin position="95"/>
        <end position="102"/>
    </location>
    <ligand>
        <name>ATP</name>
        <dbReference type="ChEBI" id="CHEBI:30616"/>
    </ligand>
</feature>
<feature type="coiled-coil region" evidence="11">
    <location>
        <begin position="434"/>
        <end position="509"/>
    </location>
</feature>
<dbReference type="InterPro" id="IPR059182">
    <property type="entry name" value="Khc_C"/>
</dbReference>
<name>A0ABN8D860_9STRA</name>
<dbReference type="PROSITE" id="PS50067">
    <property type="entry name" value="KINESIN_MOTOR_2"/>
    <property type="match status" value="1"/>
</dbReference>
<feature type="region of interest" description="Disordered" evidence="12">
    <location>
        <begin position="663"/>
        <end position="698"/>
    </location>
</feature>
<evidence type="ECO:0000313" key="14">
    <source>
        <dbReference type="EMBL" id="CAH0519548.1"/>
    </source>
</evidence>
<dbReference type="CDD" id="cd23649">
    <property type="entry name" value="Khc_CBD_cc"/>
    <property type="match status" value="1"/>
</dbReference>
<feature type="compositionally biased region" description="Basic and acidic residues" evidence="12">
    <location>
        <begin position="592"/>
        <end position="611"/>
    </location>
</feature>
<proteinExistence type="inferred from homology"/>
<evidence type="ECO:0000313" key="15">
    <source>
        <dbReference type="Proteomes" id="UP001158986"/>
    </source>
</evidence>
<evidence type="ECO:0000256" key="9">
    <source>
        <dbReference type="PROSITE-ProRule" id="PRU00283"/>
    </source>
</evidence>
<evidence type="ECO:0000256" key="8">
    <source>
        <dbReference type="ARBA" id="ARBA00023212"/>
    </source>
</evidence>
<dbReference type="PRINTS" id="PR00380">
    <property type="entry name" value="KINESINHEAVY"/>
</dbReference>
<evidence type="ECO:0000256" key="10">
    <source>
        <dbReference type="RuleBase" id="RU000394"/>
    </source>
</evidence>
<dbReference type="CDD" id="cd01369">
    <property type="entry name" value="KISc_KHC_KIF5"/>
    <property type="match status" value="1"/>
</dbReference>
<comment type="caution">
    <text evidence="14">The sequence shown here is derived from an EMBL/GenBank/DDBJ whole genome shotgun (WGS) entry which is preliminary data.</text>
</comment>
<feature type="region of interest" description="Disordered" evidence="12">
    <location>
        <begin position="385"/>
        <end position="416"/>
    </location>
</feature>
<dbReference type="InterPro" id="IPR019821">
    <property type="entry name" value="Kinesin_motor_CS"/>
</dbReference>
<evidence type="ECO:0000256" key="4">
    <source>
        <dbReference type="ARBA" id="ARBA00022741"/>
    </source>
</evidence>
<keyword evidence="3 10" id="KW-0493">Microtubule</keyword>
<keyword evidence="2" id="KW-0963">Cytoplasm</keyword>
<dbReference type="PANTHER" id="PTHR47969">
    <property type="entry name" value="CHROMOSOME-ASSOCIATED KINESIN KIF4A-RELATED"/>
    <property type="match status" value="1"/>
</dbReference>
<gene>
    <name evidence="14" type="ORF">PBS001_LOCUS6074</name>
</gene>
<evidence type="ECO:0000256" key="11">
    <source>
        <dbReference type="SAM" id="Coils"/>
    </source>
</evidence>
<evidence type="ECO:0000256" key="6">
    <source>
        <dbReference type="ARBA" id="ARBA00023054"/>
    </source>
</evidence>
<comment type="similarity">
    <text evidence="9 10">Belongs to the TRAFAC class myosin-kinesin ATPase superfamily. Kinesin family.</text>
</comment>
<feature type="compositionally biased region" description="Low complexity" evidence="12">
    <location>
        <begin position="392"/>
        <end position="403"/>
    </location>
</feature>
<evidence type="ECO:0000259" key="13">
    <source>
        <dbReference type="PROSITE" id="PS50067"/>
    </source>
</evidence>
<evidence type="ECO:0000256" key="1">
    <source>
        <dbReference type="ARBA" id="ARBA00004245"/>
    </source>
</evidence>
<feature type="coiled-coil region" evidence="11">
    <location>
        <begin position="344"/>
        <end position="378"/>
    </location>
</feature>
<dbReference type="Proteomes" id="UP001158986">
    <property type="component" value="Unassembled WGS sequence"/>
</dbReference>
<evidence type="ECO:0000256" key="3">
    <source>
        <dbReference type="ARBA" id="ARBA00022701"/>
    </source>
</evidence>
<organism evidence="14 15">
    <name type="scientific">Peronospora belbahrii</name>
    <dbReference type="NCBI Taxonomy" id="622444"/>
    <lineage>
        <taxon>Eukaryota</taxon>
        <taxon>Sar</taxon>
        <taxon>Stramenopiles</taxon>
        <taxon>Oomycota</taxon>
        <taxon>Peronosporomycetes</taxon>
        <taxon>Peronosporales</taxon>
        <taxon>Peronosporaceae</taxon>
        <taxon>Peronospora</taxon>
    </lineage>
</organism>
<accession>A0ABN8D860</accession>
<evidence type="ECO:0000256" key="5">
    <source>
        <dbReference type="ARBA" id="ARBA00022840"/>
    </source>
</evidence>
<keyword evidence="6 11" id="KW-0175">Coiled coil</keyword>
<dbReference type="InterPro" id="IPR001752">
    <property type="entry name" value="Kinesin_motor_dom"/>
</dbReference>
<dbReference type="Gene3D" id="3.40.850.10">
    <property type="entry name" value="Kinesin motor domain"/>
    <property type="match status" value="1"/>
</dbReference>
<dbReference type="SUPFAM" id="SSF52540">
    <property type="entry name" value="P-loop containing nucleoside triphosphate hydrolases"/>
    <property type="match status" value="1"/>
</dbReference>
<dbReference type="InterPro" id="IPR027640">
    <property type="entry name" value="Kinesin-like_fam"/>
</dbReference>
<keyword evidence="15" id="KW-1185">Reference proteome</keyword>
<keyword evidence="5 9" id="KW-0067">ATP-binding</keyword>
<sequence>MTRPLSTNNEMGHVRVCCRIRPQNAKELTMATAQRCVFTDHTTIEVKTNEGTPQRFTFDHVFSEEEDQKIVFESVALPVVQDIMDGYNATIFAYGQTSSGKTYTMEGASIDHPELQGIIPRTATAIFNNVMNADENIEFIVKVSYIEIYMERIRDLLDPYKSKVNLQVREDAQRGIFVEGMTEMCVTSDDELLAAMRAGAANRAVAATGMNEGSSRSHSVFMVTLFQRNLENQATKAGKLYLVDLAGSEMVRKTGATGRQLEEAKTINKSLSALGMVINALTDSHITHVPYRDSKLTRVLQESIGGNSRTALIINVSPSSFNASETISTLRFGMRAKSIKNKAVVNVQRSVAEYESLLAAAEKKIAKQKTYIIALEARLAGKEASDGDEHAAAAVSATTSSDVVEMKPDNDINAPDVELDVSDTATLESSLLPTARAGRALEELQEKVTQLEEELAEEKQESMRRGEEIRLLTAKLGEHAQALETQRVLSEELQRVKELQESMLEEKIRQRETLYTELRTDFDRLNFDHKELLIHSETIQSEHDALLQEMPARIAAGGGKLAAAAEKIAQADQQFTKEKAQDCASEDAAEGQEQKSGDEASKENRDGMEKESYQNLKVKYMTLEAELREYEKEYLALKQATDHEKARLQEDIDRQILRIRNLEAQTDRAGASTGEGGSTPTSPTGSTASSSVTSARERQHMRSIQQKLEQLVAVHRQLLRKYASLELELSEAKKKLALRDERIKQVEVNNRIMAGNMRAQAEKHVEELTHFRDQIADFRGAQRSHFEAQLNHTNAALVATMGNTDTGVIKTLRGGSIYNGDGVIRPIRGGGRRKTHLGEAAVIGTIRTLGPSVGTTDAEVPSAGFLTRLFGKTN</sequence>
<evidence type="ECO:0000256" key="2">
    <source>
        <dbReference type="ARBA" id="ARBA00022490"/>
    </source>
</evidence>
<dbReference type="InterPro" id="IPR027417">
    <property type="entry name" value="P-loop_NTPase"/>
</dbReference>
<reference evidence="14 15" key="1">
    <citation type="submission" date="2021-11" db="EMBL/GenBank/DDBJ databases">
        <authorList>
            <person name="Islam A."/>
            <person name="Islam S."/>
            <person name="Flora M.S."/>
            <person name="Rahman M."/>
            <person name="Ziaur R.M."/>
            <person name="Epstein J.H."/>
            <person name="Hassan M."/>
            <person name="Klassen M."/>
            <person name="Woodard K."/>
            <person name="Webb A."/>
            <person name="Webby R.J."/>
            <person name="El Zowalaty M.E."/>
        </authorList>
    </citation>
    <scope>NUCLEOTIDE SEQUENCE [LARGE SCALE GENOMIC DNA]</scope>
    <source>
        <strain evidence="14">Pbs1</strain>
    </source>
</reference>
<evidence type="ECO:0000256" key="12">
    <source>
        <dbReference type="SAM" id="MobiDB-lite"/>
    </source>
</evidence>
<keyword evidence="7 9" id="KW-0505">Motor protein</keyword>
<feature type="compositionally biased region" description="Low complexity" evidence="12">
    <location>
        <begin position="678"/>
        <end position="694"/>
    </location>
</feature>
<keyword evidence="4 9" id="KW-0547">Nucleotide-binding</keyword>
<feature type="coiled-coil region" evidence="11">
    <location>
        <begin position="701"/>
        <end position="742"/>
    </location>
</feature>
<feature type="region of interest" description="Disordered" evidence="12">
    <location>
        <begin position="576"/>
        <end position="611"/>
    </location>
</feature>